<dbReference type="EMBL" id="JADDUC020000009">
    <property type="protein sequence ID" value="KAI1236810.1"/>
    <property type="molecule type" value="Genomic_DNA"/>
</dbReference>
<keyword evidence="7" id="KW-0503">Monooxygenase</keyword>
<keyword evidence="10" id="KW-1133">Transmembrane helix</keyword>
<dbReference type="SUPFAM" id="SSF48264">
    <property type="entry name" value="Cytochrome P450"/>
    <property type="match status" value="2"/>
</dbReference>
<dbReference type="PRINTS" id="PR00385">
    <property type="entry name" value="P450"/>
</dbReference>
<sequence length="970" mass="111891">MRLLWLGVDVSRVLHLAAVFCLTCVLLKAIQLFHRRRELLRALADFPGHPTHWLFGHVHEFLKEEEALDKEELWTQKYPHAHPVWFGSFSAVLVITDPDFAKVLLGRGDPKDNISYKHLVPWIGNGLLILHGPKWHQHRKLLTPGFHYDVLKPYVGLMAESTNVMLDKWEKLTADGKSVELFEHVSLMTLDSIMKCAFSCNSNCQTNRKNTYIQAVYDLCRMVHQRLRIFPYHNDIIYWLSPHGFQFRKTCRIAHDHTDKVIHERKESLKDGQEFEKIQKKRHLDFLDILLCSKDENGAALSDEDLRAEVDTFMFEGHDTTASGISWLFYCLAIHPEHQQLCREEIQGILGDRDTIEWEDLGKMTYSTMCIKESLRLYPPVPGVSRQLSKPVTFPDGRTLPEGTITAISIYLIHRNPEVWKDPLVFDPLRFSPENVSGRHSHAFLPFSAGMRNCIGQQFAMNEMKVALALTLLRFELLPDPAMPPLKIPRIILRSQNGIHLLSPALCSHIPLSVLLGVVFVLLKVLQFYQERKKLIKALEAFPGPPKHWLHGHNHLINSENILHQLVSWGEEYPYAFPRWFGPVLPTLVIHHPEYAKSILGRTDPKASVPYKLVLPWIGKGLLVLDGSKWFQHRKMLTPAFHYDVLKSYVTLMSDSVKVMLDKWDKRITERKSVELFEDVSLMTLDSIMKCAFSFNSNCQTQSNSHYYIKAIFDLSYLLSHRIQTLSFKDVFYDLTRSGREFQAACKLAHTHTDQVIQERKMLLSNEKEREKIQKKRHLDFLDILLCSKDANGVGLSDEDLRAEVDTFMFEGHDTTASGISWLFYCMSLHPEHQQRCREEIQGILGDRDSIECSPNPSHFLMDAACQQVGLSIFAIHRNRDVWEDPEVYDPLRFSPENSAQRHSHAFLPFSAGSRNCIGQQFAMIEMKVALALTLLHFELYPDPSKIPIMIPQIVLRSKNGIYLHLKKIL</sequence>
<reference evidence="11" key="1">
    <citation type="submission" date="2020-10" db="EMBL/GenBank/DDBJ databases">
        <title>Feather gene expression reveals the developmental basis of iridescence in African starlings.</title>
        <authorList>
            <person name="Rubenstein D.R."/>
        </authorList>
    </citation>
    <scope>NUCLEOTIDE SEQUENCE</scope>
    <source>
        <strain evidence="11">SS15</strain>
        <tissue evidence="11">Liver</tissue>
    </source>
</reference>
<dbReference type="GO" id="GO:0005789">
    <property type="term" value="C:endoplasmic reticulum membrane"/>
    <property type="evidence" value="ECO:0007669"/>
    <property type="project" value="UniProtKB-SubCell"/>
</dbReference>
<evidence type="ECO:0000256" key="2">
    <source>
        <dbReference type="ARBA" id="ARBA00010617"/>
    </source>
</evidence>
<gene>
    <name evidence="12" type="ORF">IHE44_0015064</name>
    <name evidence="11" type="ORF">IHE44_012599</name>
</gene>
<dbReference type="InterPro" id="IPR017972">
    <property type="entry name" value="Cyt_P450_CS"/>
</dbReference>
<keyword evidence="13" id="KW-1185">Reference proteome</keyword>
<dbReference type="GO" id="GO:0020037">
    <property type="term" value="F:heme binding"/>
    <property type="evidence" value="ECO:0007669"/>
    <property type="project" value="InterPro"/>
</dbReference>
<keyword evidence="4 9" id="KW-0479">Metal-binding</keyword>
<dbReference type="GO" id="GO:0004497">
    <property type="term" value="F:monooxygenase activity"/>
    <property type="evidence" value="ECO:0007669"/>
    <property type="project" value="UniProtKB-KW"/>
</dbReference>
<dbReference type="Pfam" id="PF00067">
    <property type="entry name" value="p450"/>
    <property type="match status" value="3"/>
</dbReference>
<dbReference type="Proteomes" id="UP000618051">
    <property type="component" value="Unassembled WGS sequence"/>
</dbReference>
<dbReference type="FunFam" id="1.10.630.10:FF:000005">
    <property type="entry name" value="cytochrome P450 4F22 isoform X2"/>
    <property type="match status" value="1"/>
</dbReference>
<dbReference type="OrthoDB" id="1470350at2759"/>
<evidence type="ECO:0000313" key="12">
    <source>
        <dbReference type="EMBL" id="KAI1236810.1"/>
    </source>
</evidence>
<keyword evidence="7" id="KW-0560">Oxidoreductase</keyword>
<keyword evidence="8 10" id="KW-0472">Membrane</keyword>
<dbReference type="InterPro" id="IPR036396">
    <property type="entry name" value="Cyt_P450_sf"/>
</dbReference>
<evidence type="ECO:0000313" key="11">
    <source>
        <dbReference type="EMBL" id="KAG0120452.1"/>
    </source>
</evidence>
<organism evidence="11">
    <name type="scientific">Lamprotornis superbus</name>
    <dbReference type="NCBI Taxonomy" id="245042"/>
    <lineage>
        <taxon>Eukaryota</taxon>
        <taxon>Metazoa</taxon>
        <taxon>Chordata</taxon>
        <taxon>Craniata</taxon>
        <taxon>Vertebrata</taxon>
        <taxon>Euteleostomi</taxon>
        <taxon>Archelosauria</taxon>
        <taxon>Archosauria</taxon>
        <taxon>Dinosauria</taxon>
        <taxon>Saurischia</taxon>
        <taxon>Theropoda</taxon>
        <taxon>Coelurosauria</taxon>
        <taxon>Aves</taxon>
        <taxon>Neognathae</taxon>
        <taxon>Neoaves</taxon>
        <taxon>Telluraves</taxon>
        <taxon>Australaves</taxon>
        <taxon>Passeriformes</taxon>
        <taxon>Sturnidae</taxon>
        <taxon>Lamprotornis</taxon>
    </lineage>
</organism>
<dbReference type="InterPro" id="IPR002401">
    <property type="entry name" value="Cyt_P450_E_grp-I"/>
</dbReference>
<dbReference type="PROSITE" id="PS00086">
    <property type="entry name" value="CYTOCHROME_P450"/>
    <property type="match status" value="2"/>
</dbReference>
<comment type="caution">
    <text evidence="11">The sequence shown here is derived from an EMBL/GenBank/DDBJ whole genome shotgun (WGS) entry which is preliminary data.</text>
</comment>
<evidence type="ECO:0000256" key="7">
    <source>
        <dbReference type="ARBA" id="ARBA00023033"/>
    </source>
</evidence>
<dbReference type="GO" id="GO:0005506">
    <property type="term" value="F:iron ion binding"/>
    <property type="evidence" value="ECO:0007669"/>
    <property type="project" value="InterPro"/>
</dbReference>
<evidence type="ECO:0000256" key="8">
    <source>
        <dbReference type="ARBA" id="ARBA00023136"/>
    </source>
</evidence>
<dbReference type="PANTHER" id="PTHR24291:SF201">
    <property type="entry name" value="CYTOCHROME P450, FAMILY 4, SUBFAMILY B, POLYPEPTIDE 7"/>
    <property type="match status" value="1"/>
</dbReference>
<proteinExistence type="inferred from homology"/>
<evidence type="ECO:0000256" key="4">
    <source>
        <dbReference type="ARBA" id="ARBA00022723"/>
    </source>
</evidence>
<protein>
    <recommendedName>
        <fullName evidence="14">Cytochrome P450 4B1</fullName>
    </recommendedName>
</protein>
<feature type="binding site" description="axial binding residue" evidence="9">
    <location>
        <position position="454"/>
    </location>
    <ligand>
        <name>heme</name>
        <dbReference type="ChEBI" id="CHEBI:30413"/>
    </ligand>
    <ligandPart>
        <name>Fe</name>
        <dbReference type="ChEBI" id="CHEBI:18248"/>
    </ligandPart>
</feature>
<name>A0A835TVC0_9PASS</name>
<evidence type="ECO:0000256" key="1">
    <source>
        <dbReference type="ARBA" id="ARBA00004586"/>
    </source>
</evidence>
<evidence type="ECO:0000256" key="10">
    <source>
        <dbReference type="SAM" id="Phobius"/>
    </source>
</evidence>
<dbReference type="InterPro" id="IPR050196">
    <property type="entry name" value="Cytochrome_P450_Monoox"/>
</dbReference>
<keyword evidence="3 9" id="KW-0349">Heme</keyword>
<dbReference type="EMBL" id="JADDUC010000063">
    <property type="protein sequence ID" value="KAG0120452.1"/>
    <property type="molecule type" value="Genomic_DNA"/>
</dbReference>
<keyword evidence="6 9" id="KW-0408">Iron</keyword>
<reference evidence="12" key="3">
    <citation type="submission" date="2022-01" db="EMBL/GenBank/DDBJ databases">
        <authorList>
            <person name="Rubenstein D.R."/>
        </authorList>
    </citation>
    <scope>NUCLEOTIDE SEQUENCE</scope>
    <source>
        <strain evidence="12">SS15</strain>
        <tissue evidence="12">Liver</tissue>
    </source>
</reference>
<keyword evidence="5" id="KW-0256">Endoplasmic reticulum</keyword>
<evidence type="ECO:0008006" key="14">
    <source>
        <dbReference type="Google" id="ProtNLM"/>
    </source>
</evidence>
<keyword evidence="10" id="KW-0812">Transmembrane</keyword>
<evidence type="ECO:0000256" key="6">
    <source>
        <dbReference type="ARBA" id="ARBA00023004"/>
    </source>
</evidence>
<comment type="cofactor">
    <cofactor evidence="9">
        <name>heme</name>
        <dbReference type="ChEBI" id="CHEBI:30413"/>
    </cofactor>
</comment>
<evidence type="ECO:0000256" key="5">
    <source>
        <dbReference type="ARBA" id="ARBA00022824"/>
    </source>
</evidence>
<comment type="subcellular location">
    <subcellularLocation>
        <location evidence="1">Endoplasmic reticulum membrane</location>
    </subcellularLocation>
</comment>
<dbReference type="PRINTS" id="PR00463">
    <property type="entry name" value="EP450I"/>
</dbReference>
<dbReference type="PANTHER" id="PTHR24291">
    <property type="entry name" value="CYTOCHROME P450 FAMILY 4"/>
    <property type="match status" value="1"/>
</dbReference>
<feature type="transmembrane region" description="Helical" evidence="10">
    <location>
        <begin position="12"/>
        <end position="33"/>
    </location>
</feature>
<reference evidence="12 13" key="2">
    <citation type="journal article" date="2021" name="J. Hered.">
        <title>Feather Gene Expression Elucidates the Developmental Basis of Plumage Iridescence in African Starlings.</title>
        <authorList>
            <person name="Rubenstein D.R."/>
            <person name="Corvelo A."/>
            <person name="MacManes M.D."/>
            <person name="Maia R."/>
            <person name="Narzisi G."/>
            <person name="Rousaki A."/>
            <person name="Vandenabeele P."/>
            <person name="Shawkey M.D."/>
            <person name="Solomon J."/>
        </authorList>
    </citation>
    <scope>NUCLEOTIDE SEQUENCE [LARGE SCALE GENOMIC DNA]</scope>
    <source>
        <strain evidence="12">SS15</strain>
    </source>
</reference>
<evidence type="ECO:0000256" key="9">
    <source>
        <dbReference type="PIRSR" id="PIRSR602401-1"/>
    </source>
</evidence>
<dbReference type="AlphaFoldDB" id="A0A835TVC0"/>
<comment type="similarity">
    <text evidence="2">Belongs to the cytochrome P450 family.</text>
</comment>
<dbReference type="CDD" id="cd20678">
    <property type="entry name" value="CYP4B-like"/>
    <property type="match status" value="1"/>
</dbReference>
<dbReference type="GO" id="GO:0016705">
    <property type="term" value="F:oxidoreductase activity, acting on paired donors, with incorporation or reduction of molecular oxygen"/>
    <property type="evidence" value="ECO:0007669"/>
    <property type="project" value="InterPro"/>
</dbReference>
<evidence type="ECO:0000256" key="3">
    <source>
        <dbReference type="ARBA" id="ARBA00022617"/>
    </source>
</evidence>
<dbReference type="Gene3D" id="1.10.630.10">
    <property type="entry name" value="Cytochrome P450"/>
    <property type="match status" value="3"/>
</dbReference>
<evidence type="ECO:0000313" key="13">
    <source>
        <dbReference type="Proteomes" id="UP000618051"/>
    </source>
</evidence>
<dbReference type="InterPro" id="IPR001128">
    <property type="entry name" value="Cyt_P450"/>
</dbReference>
<accession>A0A835TVC0</accession>